<organism evidence="2 3">
    <name type="scientific">Fasciola hepatica</name>
    <name type="common">Liver fluke</name>
    <dbReference type="NCBI Taxonomy" id="6192"/>
    <lineage>
        <taxon>Eukaryota</taxon>
        <taxon>Metazoa</taxon>
        <taxon>Spiralia</taxon>
        <taxon>Lophotrochozoa</taxon>
        <taxon>Platyhelminthes</taxon>
        <taxon>Trematoda</taxon>
        <taxon>Digenea</taxon>
        <taxon>Plagiorchiida</taxon>
        <taxon>Echinostomata</taxon>
        <taxon>Echinostomatoidea</taxon>
        <taxon>Fasciolidae</taxon>
        <taxon>Fasciola</taxon>
    </lineage>
</organism>
<evidence type="ECO:0000256" key="1">
    <source>
        <dbReference type="SAM" id="Phobius"/>
    </source>
</evidence>
<comment type="caution">
    <text evidence="2">The sequence shown here is derived from an EMBL/GenBank/DDBJ whole genome shotgun (WGS) entry which is preliminary data.</text>
</comment>
<keyword evidence="3" id="KW-1185">Reference proteome</keyword>
<accession>A0A4E0RKQ0</accession>
<dbReference type="EMBL" id="JXXN02003554">
    <property type="protein sequence ID" value="THD21417.1"/>
    <property type="molecule type" value="Genomic_DNA"/>
</dbReference>
<protein>
    <recommendedName>
        <fullName evidence="4">LEM domain-containing protein</fullName>
    </recommendedName>
</protein>
<keyword evidence="1" id="KW-1133">Transmembrane helix</keyword>
<dbReference type="AlphaFoldDB" id="A0A4E0RKQ0"/>
<evidence type="ECO:0000313" key="3">
    <source>
        <dbReference type="Proteomes" id="UP000230066"/>
    </source>
</evidence>
<keyword evidence="1" id="KW-0812">Transmembrane</keyword>
<sequence>MELLVRLEKLSDDEIRSELKGFGYNSPPIQGRFCERSWPNLLTVSCFLISTISIQHLSVSKNEPQDEEYVTVEDDSLETHTVRQRADASRPSTNFISEKAVVGDKRNSSIWMIVFPICFFSLVSLCAYIFLFS</sequence>
<proteinExistence type="predicted"/>
<name>A0A4E0RKQ0_FASHE</name>
<reference evidence="2" key="1">
    <citation type="submission" date="2019-03" db="EMBL/GenBank/DDBJ databases">
        <title>Improved annotation for the trematode Fasciola hepatica.</title>
        <authorList>
            <person name="Choi Y.-J."/>
            <person name="Martin J."/>
            <person name="Mitreva M."/>
        </authorList>
    </citation>
    <scope>NUCLEOTIDE SEQUENCE [LARGE SCALE GENOMIC DNA]</scope>
</reference>
<evidence type="ECO:0008006" key="4">
    <source>
        <dbReference type="Google" id="ProtNLM"/>
    </source>
</evidence>
<gene>
    <name evidence="2" type="ORF">D915_007662</name>
</gene>
<dbReference type="Proteomes" id="UP000230066">
    <property type="component" value="Unassembled WGS sequence"/>
</dbReference>
<evidence type="ECO:0000313" key="2">
    <source>
        <dbReference type="EMBL" id="THD21417.1"/>
    </source>
</evidence>
<feature type="transmembrane region" description="Helical" evidence="1">
    <location>
        <begin position="109"/>
        <end position="131"/>
    </location>
</feature>
<keyword evidence="1" id="KW-0472">Membrane</keyword>